<dbReference type="AlphaFoldDB" id="J9FFQ4"/>
<protein>
    <submittedName>
        <fullName evidence="1">Uncharacterized protein</fullName>
    </submittedName>
</protein>
<dbReference type="EMBL" id="AMCI01007074">
    <property type="protein sequence ID" value="EJW93268.1"/>
    <property type="molecule type" value="Genomic_DNA"/>
</dbReference>
<reference evidence="1" key="1">
    <citation type="journal article" date="2012" name="PLoS ONE">
        <title>Gene sets for utilization of primary and secondary nutrition supplies in the distal gut of endangered iberian lynx.</title>
        <authorList>
            <person name="Alcaide M."/>
            <person name="Messina E."/>
            <person name="Richter M."/>
            <person name="Bargiela R."/>
            <person name="Peplies J."/>
            <person name="Huws S.A."/>
            <person name="Newbold C.J."/>
            <person name="Golyshin P.N."/>
            <person name="Simon M.A."/>
            <person name="Lopez G."/>
            <person name="Yakimov M.M."/>
            <person name="Ferrer M."/>
        </authorList>
    </citation>
    <scope>NUCLEOTIDE SEQUENCE</scope>
</reference>
<gene>
    <name evidence="1" type="ORF">EVA_18627</name>
</gene>
<evidence type="ECO:0000313" key="1">
    <source>
        <dbReference type="EMBL" id="EJW93268.1"/>
    </source>
</evidence>
<sequence>MLLGSKVRRIGRSLKHFAGILCGNLLSKEVKGRR</sequence>
<comment type="caution">
    <text evidence="1">The sequence shown here is derived from an EMBL/GenBank/DDBJ whole genome shotgun (WGS) entry which is preliminary data.</text>
</comment>
<proteinExistence type="predicted"/>
<accession>J9FFQ4</accession>
<organism evidence="1">
    <name type="scientific">gut metagenome</name>
    <dbReference type="NCBI Taxonomy" id="749906"/>
    <lineage>
        <taxon>unclassified sequences</taxon>
        <taxon>metagenomes</taxon>
        <taxon>organismal metagenomes</taxon>
    </lineage>
</organism>
<name>J9FFQ4_9ZZZZ</name>